<dbReference type="Gene3D" id="3.90.1310.10">
    <property type="entry name" value="Penicillin-binding protein 2a (Domain 2)"/>
    <property type="match status" value="1"/>
</dbReference>
<accession>A0A4S4G1W4</accession>
<feature type="transmembrane region" description="Helical" evidence="6">
    <location>
        <begin position="458"/>
        <end position="478"/>
    </location>
</feature>
<keyword evidence="9" id="KW-0808">Transferase</keyword>
<dbReference type="Proteomes" id="UP000308978">
    <property type="component" value="Unassembled WGS sequence"/>
</dbReference>
<feature type="transmembrane region" description="Helical" evidence="6">
    <location>
        <begin position="220"/>
        <end position="237"/>
    </location>
</feature>
<feature type="transmembrane region" description="Helical" evidence="6">
    <location>
        <begin position="366"/>
        <end position="387"/>
    </location>
</feature>
<proteinExistence type="predicted"/>
<evidence type="ECO:0000256" key="5">
    <source>
        <dbReference type="ARBA" id="ARBA00023136"/>
    </source>
</evidence>
<dbReference type="GO" id="GO:0005886">
    <property type="term" value="C:plasma membrane"/>
    <property type="evidence" value="ECO:0007669"/>
    <property type="project" value="TreeGrafter"/>
</dbReference>
<dbReference type="GO" id="GO:0008360">
    <property type="term" value="P:regulation of cell shape"/>
    <property type="evidence" value="ECO:0007669"/>
    <property type="project" value="UniProtKB-KW"/>
</dbReference>
<sequence length="927" mass="97347">MTRRNIELLLLVIASPIVIVLFAMMVVTGGQELSVNTLGVPLGIFAAFIVAHLAVRWLAPAADPALLPITFALSGIGIAFVTRISPDHAVGQVVWLFIGVALLVVTLALVRNLDKLAGFKYTLVIVGILLLLSPMIPVIGTEISGARLWLRFGSFTFQPGEIAKILIVFFIAAYLAANREMLSVFTQKVGPVHLPSLPTLLPLIIMWALAFVVVVLEKDLGLALVLFSVFVIMLYVATGKKMYLVVSIGLAAIAAVALYGIMGHVRTRVEIWLDPFAYAQEGGFQLVQSLFSIADGDLFGTGIGRGMGGGPVSAGGIPVAESDFIFPVIAEEAGLMGAAGMLLLYLCFAIRGIVTAARAKSDVSSFTAVGLTSIIVLQAFIIVGGVTRLIPLTGITLPFVSQGGSSLIASFIILACLLRCGDEGTGVGEEMRQTGAIGAHGGDAVLGRVALGKRLTGTMIIFSALFAVLVANLTYLMVFKAPEYQAMPSNNHTIARQAKMERGTISTVDGVVLAQSVLQEDGGYRREYPAGDLAAHVVGYSSQKFGTAGIEAAYNDTLRGEQNFASFTDVVNSLAGIQTKGNDVTLTIDSKIQRAAQEALAGKVGAIVAMNPETGAVYALASSPTYDAADYEALLTAAADNSTDSSELYNRATQALYAPGSTFKTVTLAAALQDGIAKADSIYDSPGEMDIGNAPVTNVKKRSYGKITLAQAMWYSSNTVFGQVGVQLGSDLLVNMACSFGFNEQIDFDLPLAMSLMPNPDEMTEWETAWAACGEPVGEHESPAGPQATVMQMCMVGSAIANEGALMKPYLVDGIYNANGERGFTPIPMKLKQAIDKKTAEEEIEVMKGVVTEGTGSRAAIDGVSVAGKTGTHERGDGDDDSWFVGLAPADDPKVVVAVAIERGESGAGASAAHDVMKTALEVTGAL</sequence>
<evidence type="ECO:0000256" key="3">
    <source>
        <dbReference type="ARBA" id="ARBA00022960"/>
    </source>
</evidence>
<feature type="transmembrane region" description="Helical" evidence="6">
    <location>
        <begin position="38"/>
        <end position="58"/>
    </location>
</feature>
<evidence type="ECO:0000256" key="1">
    <source>
        <dbReference type="ARBA" id="ARBA00004141"/>
    </source>
</evidence>
<dbReference type="RefSeq" id="WP_136435109.1">
    <property type="nucleotide sequence ID" value="NZ_SSTJ01000011.1"/>
</dbReference>
<evidence type="ECO:0000259" key="8">
    <source>
        <dbReference type="Pfam" id="PF21922"/>
    </source>
</evidence>
<dbReference type="Pfam" id="PF01098">
    <property type="entry name" value="FTSW_RODA_SPOVE"/>
    <property type="match status" value="1"/>
</dbReference>
<feature type="domain" description="Penicillin binding protein A dimerisation" evidence="8">
    <location>
        <begin position="502"/>
        <end position="584"/>
    </location>
</feature>
<keyword evidence="2 6" id="KW-0812">Transmembrane</keyword>
<evidence type="ECO:0000256" key="4">
    <source>
        <dbReference type="ARBA" id="ARBA00022989"/>
    </source>
</evidence>
<evidence type="ECO:0000256" key="2">
    <source>
        <dbReference type="ARBA" id="ARBA00022692"/>
    </source>
</evidence>
<dbReference type="EMBL" id="SSTJ01000011">
    <property type="protein sequence ID" value="THG36778.1"/>
    <property type="molecule type" value="Genomic_DNA"/>
</dbReference>
<dbReference type="InterPro" id="IPR012338">
    <property type="entry name" value="Beta-lactam/transpept-like"/>
</dbReference>
<feature type="transmembrane region" description="Helical" evidence="6">
    <location>
        <begin position="65"/>
        <end position="84"/>
    </location>
</feature>
<feature type="transmembrane region" description="Helical" evidence="6">
    <location>
        <begin position="333"/>
        <end position="354"/>
    </location>
</feature>
<feature type="transmembrane region" description="Helical" evidence="6">
    <location>
        <begin position="197"/>
        <end position="214"/>
    </location>
</feature>
<name>A0A4S4G1W4_9ACTN</name>
<dbReference type="InterPro" id="IPR001460">
    <property type="entry name" value="PCN-bd_Tpept"/>
</dbReference>
<dbReference type="GO" id="GO:0071972">
    <property type="term" value="F:peptidoglycan L,D-transpeptidase activity"/>
    <property type="evidence" value="ECO:0007669"/>
    <property type="project" value="TreeGrafter"/>
</dbReference>
<keyword evidence="4 6" id="KW-1133">Transmembrane helix</keyword>
<feature type="transmembrane region" description="Helical" evidence="6">
    <location>
        <begin position="399"/>
        <end position="418"/>
    </location>
</feature>
<dbReference type="PANTHER" id="PTHR30627">
    <property type="entry name" value="PEPTIDOGLYCAN D,D-TRANSPEPTIDASE"/>
    <property type="match status" value="1"/>
</dbReference>
<feature type="transmembrane region" description="Helical" evidence="6">
    <location>
        <begin position="121"/>
        <end position="140"/>
    </location>
</feature>
<dbReference type="GO" id="GO:0051301">
    <property type="term" value="P:cell division"/>
    <property type="evidence" value="ECO:0007669"/>
    <property type="project" value="InterPro"/>
</dbReference>
<evidence type="ECO:0000313" key="10">
    <source>
        <dbReference type="Proteomes" id="UP000308978"/>
    </source>
</evidence>
<feature type="domain" description="Penicillin-binding protein transpeptidase" evidence="7">
    <location>
        <begin position="605"/>
        <end position="921"/>
    </location>
</feature>
<feature type="transmembrane region" description="Helical" evidence="6">
    <location>
        <begin position="244"/>
        <end position="262"/>
    </location>
</feature>
<dbReference type="GO" id="GO:0008658">
    <property type="term" value="F:penicillin binding"/>
    <property type="evidence" value="ECO:0007669"/>
    <property type="project" value="InterPro"/>
</dbReference>
<dbReference type="Pfam" id="PF21922">
    <property type="entry name" value="PBP_dimer_2"/>
    <property type="match status" value="1"/>
</dbReference>
<protein>
    <submittedName>
        <fullName evidence="9">Peptidoglycan glycosyltransferase</fullName>
    </submittedName>
</protein>
<feature type="transmembrane region" description="Helical" evidence="6">
    <location>
        <begin position="160"/>
        <end position="177"/>
    </location>
</feature>
<reference evidence="9 10" key="1">
    <citation type="submission" date="2019-04" db="EMBL/GenBank/DDBJ databases">
        <title>Microbes associate with the intestines of laboratory mice.</title>
        <authorList>
            <person name="Navarre W."/>
            <person name="Wong E."/>
            <person name="Huang K.C."/>
            <person name="Tropini C."/>
            <person name="Ng K."/>
            <person name="Yu B."/>
        </authorList>
    </citation>
    <scope>NUCLEOTIDE SEQUENCE [LARGE SCALE GENOMIC DNA]</scope>
    <source>
        <strain evidence="9 10">NM80_B27</strain>
    </source>
</reference>
<comment type="caution">
    <text evidence="9">The sequence shown here is derived from an EMBL/GenBank/DDBJ whole genome shotgun (WGS) entry which is preliminary data.</text>
</comment>
<dbReference type="AlphaFoldDB" id="A0A4S4G1W4"/>
<keyword evidence="5 6" id="KW-0472">Membrane</keyword>
<dbReference type="InterPro" id="IPR054120">
    <property type="entry name" value="PBPA_dimer"/>
</dbReference>
<comment type="subcellular location">
    <subcellularLocation>
        <location evidence="1">Membrane</location>
        <topology evidence="1">Multi-pass membrane protein</topology>
    </subcellularLocation>
</comment>
<organism evidence="9 10">
    <name type="scientific">Adlercreutzia caecimuris</name>
    <dbReference type="NCBI Taxonomy" id="671266"/>
    <lineage>
        <taxon>Bacteria</taxon>
        <taxon>Bacillati</taxon>
        <taxon>Actinomycetota</taxon>
        <taxon>Coriobacteriia</taxon>
        <taxon>Eggerthellales</taxon>
        <taxon>Eggerthellaceae</taxon>
        <taxon>Adlercreutzia</taxon>
    </lineage>
</organism>
<dbReference type="PANTHER" id="PTHR30627:SF24">
    <property type="entry name" value="PENICILLIN-BINDING PROTEIN 4B"/>
    <property type="match status" value="1"/>
</dbReference>
<feature type="transmembrane region" description="Helical" evidence="6">
    <location>
        <begin position="7"/>
        <end position="26"/>
    </location>
</feature>
<evidence type="ECO:0000256" key="6">
    <source>
        <dbReference type="SAM" id="Phobius"/>
    </source>
</evidence>
<dbReference type="InterPro" id="IPR050515">
    <property type="entry name" value="Beta-lactam/transpept"/>
</dbReference>
<dbReference type="Pfam" id="PF00905">
    <property type="entry name" value="Transpeptidase"/>
    <property type="match status" value="1"/>
</dbReference>
<evidence type="ECO:0000259" key="7">
    <source>
        <dbReference type="Pfam" id="PF00905"/>
    </source>
</evidence>
<feature type="transmembrane region" description="Helical" evidence="6">
    <location>
        <begin position="90"/>
        <end position="109"/>
    </location>
</feature>
<gene>
    <name evidence="9" type="ORF">E5986_08580</name>
</gene>
<dbReference type="Gene3D" id="3.40.710.10">
    <property type="entry name" value="DD-peptidase/beta-lactamase superfamily"/>
    <property type="match status" value="1"/>
</dbReference>
<dbReference type="SUPFAM" id="SSF56601">
    <property type="entry name" value="beta-lactamase/transpeptidase-like"/>
    <property type="match status" value="1"/>
</dbReference>
<dbReference type="GO" id="GO:0071555">
    <property type="term" value="P:cell wall organization"/>
    <property type="evidence" value="ECO:0007669"/>
    <property type="project" value="TreeGrafter"/>
</dbReference>
<keyword evidence="3" id="KW-0133">Cell shape</keyword>
<dbReference type="InterPro" id="IPR001182">
    <property type="entry name" value="FtsW/RodA"/>
</dbReference>
<dbReference type="GO" id="GO:0016740">
    <property type="term" value="F:transferase activity"/>
    <property type="evidence" value="ECO:0007669"/>
    <property type="project" value="UniProtKB-KW"/>
</dbReference>
<evidence type="ECO:0000313" key="9">
    <source>
        <dbReference type="EMBL" id="THG36778.1"/>
    </source>
</evidence>